<gene>
    <name evidence="1" type="ORF">RLOC_00012158</name>
</gene>
<comment type="caution">
    <text evidence="1">The sequence shown here is derived from an EMBL/GenBank/DDBJ whole genome shotgun (WGS) entry which is preliminary data.</text>
</comment>
<organism evidence="1 2">
    <name type="scientific">Lonchura striata</name>
    <name type="common">white-rumped munia</name>
    <dbReference type="NCBI Taxonomy" id="40157"/>
    <lineage>
        <taxon>Eukaryota</taxon>
        <taxon>Metazoa</taxon>
        <taxon>Chordata</taxon>
        <taxon>Craniata</taxon>
        <taxon>Vertebrata</taxon>
        <taxon>Euteleostomi</taxon>
        <taxon>Archelosauria</taxon>
        <taxon>Archosauria</taxon>
        <taxon>Dinosauria</taxon>
        <taxon>Saurischia</taxon>
        <taxon>Theropoda</taxon>
        <taxon>Coelurosauria</taxon>
        <taxon>Aves</taxon>
        <taxon>Neognathae</taxon>
        <taxon>Neoaves</taxon>
        <taxon>Telluraves</taxon>
        <taxon>Australaves</taxon>
        <taxon>Passeriformes</taxon>
        <taxon>Passeroidea</taxon>
        <taxon>Estrildidae</taxon>
        <taxon>Estrildinae</taxon>
        <taxon>Lonchura</taxon>
    </lineage>
</organism>
<reference evidence="1 2" key="1">
    <citation type="submission" date="2017-05" db="EMBL/GenBank/DDBJ databases">
        <title>Genome of assembly of the Bengalese finch, Lonchura striata domestica.</title>
        <authorList>
            <person name="Colquitt B.M."/>
            <person name="Brainard M.S."/>
        </authorList>
    </citation>
    <scope>NUCLEOTIDE SEQUENCE [LARGE SCALE GENOMIC DNA]</scope>
    <source>
        <strain evidence="1">White83orange57</strain>
    </source>
</reference>
<proteinExistence type="predicted"/>
<evidence type="ECO:0000313" key="2">
    <source>
        <dbReference type="Proteomes" id="UP000197619"/>
    </source>
</evidence>
<dbReference type="AlphaFoldDB" id="A0A218V4U5"/>
<dbReference type="EMBL" id="MUZQ01000054">
    <property type="protein sequence ID" value="OWK60740.1"/>
    <property type="molecule type" value="Genomic_DNA"/>
</dbReference>
<name>A0A218V4U5_9PASE</name>
<dbReference type="Proteomes" id="UP000197619">
    <property type="component" value="Unassembled WGS sequence"/>
</dbReference>
<evidence type="ECO:0000313" key="1">
    <source>
        <dbReference type="EMBL" id="OWK60740.1"/>
    </source>
</evidence>
<keyword evidence="2" id="KW-1185">Reference proteome</keyword>
<sequence length="63" mass="7193">MKVSLVTRGLGTTFLTSLSRFPWDMLLALCIRATVFLSTTGVLEEPSPQDSLWQVIRIFSFWK</sequence>
<protein>
    <submittedName>
        <fullName evidence="1">Uncharacterized protein</fullName>
    </submittedName>
</protein>
<accession>A0A218V4U5</accession>